<evidence type="ECO:0000256" key="1">
    <source>
        <dbReference type="SAM" id="Phobius"/>
    </source>
</evidence>
<sequence>MADERGSRRGIGWAFEHPFVVQVVGGVAASVLGALLFSFWHSVGVPDRPAGQRAASLPPSPSSHRATSVRVLRKGECVNIVGVRSGDSASAGRVVSCSVRHDAEVFFTGDVWARSAAYPGNAVVVRDAERRCRRAFETYVGVRFTRSMFDDRYWFPSRESWDRDRDRQVVCVAYYDLPVNYSVAGTRS</sequence>
<dbReference type="RefSeq" id="WP_161101464.1">
    <property type="nucleotide sequence ID" value="NZ_JBHLYI010000002.1"/>
</dbReference>
<protein>
    <recommendedName>
        <fullName evidence="2">Septum formation-related domain-containing protein</fullName>
    </recommendedName>
</protein>
<evidence type="ECO:0000313" key="3">
    <source>
        <dbReference type="EMBL" id="MXQ63277.1"/>
    </source>
</evidence>
<feature type="transmembrane region" description="Helical" evidence="1">
    <location>
        <begin position="20"/>
        <end position="40"/>
    </location>
</feature>
<keyword evidence="1" id="KW-0812">Transmembrane</keyword>
<evidence type="ECO:0000259" key="2">
    <source>
        <dbReference type="Pfam" id="PF13845"/>
    </source>
</evidence>
<gene>
    <name evidence="3" type="ORF">GQ466_04455</name>
</gene>
<name>A0A6I4VZ65_9ACTN</name>
<proteinExistence type="predicted"/>
<keyword evidence="1" id="KW-0472">Membrane</keyword>
<dbReference type="Pfam" id="PF13845">
    <property type="entry name" value="Septum_form"/>
    <property type="match status" value="1"/>
</dbReference>
<feature type="domain" description="Septum formation-related" evidence="2">
    <location>
        <begin position="68"/>
        <end position="171"/>
    </location>
</feature>
<organism evidence="3 4">
    <name type="scientific">Actinomadura rayongensis</name>
    <dbReference type="NCBI Taxonomy" id="1429076"/>
    <lineage>
        <taxon>Bacteria</taxon>
        <taxon>Bacillati</taxon>
        <taxon>Actinomycetota</taxon>
        <taxon>Actinomycetes</taxon>
        <taxon>Streptosporangiales</taxon>
        <taxon>Thermomonosporaceae</taxon>
        <taxon>Actinomadura</taxon>
    </lineage>
</organism>
<accession>A0A6I4VZ65</accession>
<comment type="caution">
    <text evidence="3">The sequence shown here is derived from an EMBL/GenBank/DDBJ whole genome shotgun (WGS) entry which is preliminary data.</text>
</comment>
<keyword evidence="4" id="KW-1185">Reference proteome</keyword>
<dbReference type="EMBL" id="WUTW01000001">
    <property type="protein sequence ID" value="MXQ63277.1"/>
    <property type="molecule type" value="Genomic_DNA"/>
</dbReference>
<dbReference type="InterPro" id="IPR026004">
    <property type="entry name" value="Septum_form"/>
</dbReference>
<dbReference type="OrthoDB" id="3480120at2"/>
<dbReference type="AlphaFoldDB" id="A0A6I4VZ65"/>
<evidence type="ECO:0000313" key="4">
    <source>
        <dbReference type="Proteomes" id="UP000431901"/>
    </source>
</evidence>
<dbReference type="Proteomes" id="UP000431901">
    <property type="component" value="Unassembled WGS sequence"/>
</dbReference>
<keyword evidence="1" id="KW-1133">Transmembrane helix</keyword>
<reference evidence="3 4" key="1">
    <citation type="submission" date="2019-12" db="EMBL/GenBank/DDBJ databases">
        <title>Nocardia macrotermitis sp. nov. and Nocardia aurantia sp. nov., isolated from the gut of the fungus growing-termite Macrotermes natalensis.</title>
        <authorList>
            <person name="Christine B."/>
            <person name="Rene B."/>
        </authorList>
    </citation>
    <scope>NUCLEOTIDE SEQUENCE [LARGE SCALE GENOMIC DNA]</scope>
    <source>
        <strain evidence="3 4">DSM 102126</strain>
    </source>
</reference>